<protein>
    <submittedName>
        <fullName evidence="3">Uncharacterized protein</fullName>
    </submittedName>
</protein>
<evidence type="ECO:0000313" key="4">
    <source>
        <dbReference type="Proteomes" id="UP001152795"/>
    </source>
</evidence>
<feature type="coiled-coil region" evidence="1">
    <location>
        <begin position="52"/>
        <end position="86"/>
    </location>
</feature>
<sequence length="425" mass="49466">MNSQSKARKDLLDTIEHLIDDINEIGNENLLDHVKTLHQKVKAVFDKSKAEEETWSKTIRELKLEVSNLEGEVRKLKDRLAEAQATWIWESHVARFVISSKIKLNKFGKEKQMMDCVKKEEENGKEESYRWKRIQSAIKVEWTVAHTLLIKSIRDERNHIAHPSYIDLHEIEKSLMHDASEDERRCIKDMMNMLKLSASLMKFGRLAYDYNKNKLSLLHPCFTKEHARAIGDMATWDREFQQIQTGLQFVKPGDATYYLEEYVGHTKSSPYLEVVDAIKKVNRKRLGIVAREFELEVLNRVGKENETDISREVVEQIKKDSGEWKTFMEITQGKIWSSTHSDVLLEMKKPPEFDAGQNVAELDFETAKCLIPDFFGKSLWKSALDIIDWFGMMGPTRRYSAERKSSSKDRPVHPRKVSRRSSSAM</sequence>
<feature type="compositionally biased region" description="Basic and acidic residues" evidence="2">
    <location>
        <begin position="400"/>
        <end position="412"/>
    </location>
</feature>
<proteinExistence type="predicted"/>
<keyword evidence="1" id="KW-0175">Coiled coil</keyword>
<name>A0A7D9IDJ6_PARCT</name>
<evidence type="ECO:0000256" key="1">
    <source>
        <dbReference type="SAM" id="Coils"/>
    </source>
</evidence>
<reference evidence="3" key="1">
    <citation type="submission" date="2020-04" db="EMBL/GenBank/DDBJ databases">
        <authorList>
            <person name="Alioto T."/>
            <person name="Alioto T."/>
            <person name="Gomez Garrido J."/>
        </authorList>
    </citation>
    <scope>NUCLEOTIDE SEQUENCE</scope>
    <source>
        <strain evidence="3">A484AB</strain>
    </source>
</reference>
<keyword evidence="4" id="KW-1185">Reference proteome</keyword>
<dbReference type="AlphaFoldDB" id="A0A7D9IDJ6"/>
<evidence type="ECO:0000256" key="2">
    <source>
        <dbReference type="SAM" id="MobiDB-lite"/>
    </source>
</evidence>
<feature type="region of interest" description="Disordered" evidence="2">
    <location>
        <begin position="400"/>
        <end position="425"/>
    </location>
</feature>
<comment type="caution">
    <text evidence="3">The sequence shown here is derived from an EMBL/GenBank/DDBJ whole genome shotgun (WGS) entry which is preliminary data.</text>
</comment>
<dbReference type="EMBL" id="CACRXK020004623">
    <property type="protein sequence ID" value="CAB4003421.1"/>
    <property type="molecule type" value="Genomic_DNA"/>
</dbReference>
<dbReference type="Proteomes" id="UP001152795">
    <property type="component" value="Unassembled WGS sequence"/>
</dbReference>
<accession>A0A7D9IDJ6</accession>
<organism evidence="3 4">
    <name type="scientific">Paramuricea clavata</name>
    <name type="common">Red gorgonian</name>
    <name type="synonym">Violescent sea-whip</name>
    <dbReference type="NCBI Taxonomy" id="317549"/>
    <lineage>
        <taxon>Eukaryota</taxon>
        <taxon>Metazoa</taxon>
        <taxon>Cnidaria</taxon>
        <taxon>Anthozoa</taxon>
        <taxon>Octocorallia</taxon>
        <taxon>Malacalcyonacea</taxon>
        <taxon>Plexauridae</taxon>
        <taxon>Paramuricea</taxon>
    </lineage>
</organism>
<evidence type="ECO:0000313" key="3">
    <source>
        <dbReference type="EMBL" id="CAB4003421.1"/>
    </source>
</evidence>
<gene>
    <name evidence="3" type="ORF">PACLA_8A007447</name>
</gene>